<evidence type="ECO:0000313" key="2">
    <source>
        <dbReference type="Proteomes" id="UP000694425"/>
    </source>
</evidence>
<dbReference type="GeneTree" id="ENSGT01030000235089"/>
<proteinExistence type="predicted"/>
<dbReference type="Ensembl" id="ENSNVIT00000035602.1">
    <property type="protein sequence ID" value="ENSNVIP00000030737.1"/>
    <property type="gene ID" value="ENSNVIG00000023673.1"/>
</dbReference>
<organism evidence="1 2">
    <name type="scientific">Neovison vison</name>
    <name type="common">American mink</name>
    <name type="synonym">Mustela vison</name>
    <dbReference type="NCBI Taxonomy" id="452646"/>
    <lineage>
        <taxon>Eukaryota</taxon>
        <taxon>Metazoa</taxon>
        <taxon>Chordata</taxon>
        <taxon>Craniata</taxon>
        <taxon>Vertebrata</taxon>
        <taxon>Euteleostomi</taxon>
        <taxon>Mammalia</taxon>
        <taxon>Eutheria</taxon>
        <taxon>Laurasiatheria</taxon>
        <taxon>Carnivora</taxon>
        <taxon>Caniformia</taxon>
        <taxon>Musteloidea</taxon>
        <taxon>Mustelidae</taxon>
        <taxon>Mustelinae</taxon>
        <taxon>Neogale</taxon>
    </lineage>
</organism>
<dbReference type="Proteomes" id="UP000694425">
    <property type="component" value="Unplaced"/>
</dbReference>
<reference evidence="1" key="1">
    <citation type="submission" date="2025-08" db="UniProtKB">
        <authorList>
            <consortium name="Ensembl"/>
        </authorList>
    </citation>
    <scope>IDENTIFICATION</scope>
</reference>
<dbReference type="AlphaFoldDB" id="A0A8C7C2F5"/>
<keyword evidence="2" id="KW-1185">Reference proteome</keyword>
<sequence length="144" mass="16147">INITRKRRRPMLKRAGKDIMRAKSRVRMPLAPRISRRTRPIRARRITRNSVGDTKYFWIRSESARPVGSKSEELCPWGGRWGQGAGAGGRWVGGHVGLEGAWPGVLFPRREQEKHSLNGLTHEVGLSRVLGVGALLHPDTAGRR</sequence>
<evidence type="ECO:0000313" key="1">
    <source>
        <dbReference type="Ensembl" id="ENSNVIP00000030737.1"/>
    </source>
</evidence>
<accession>A0A8C7C2F5</accession>
<protein>
    <submittedName>
        <fullName evidence="1">Uncharacterized protein</fullName>
    </submittedName>
</protein>
<reference evidence="1" key="2">
    <citation type="submission" date="2025-09" db="UniProtKB">
        <authorList>
            <consortium name="Ensembl"/>
        </authorList>
    </citation>
    <scope>IDENTIFICATION</scope>
</reference>
<name>A0A8C7C2F5_NEOVI</name>